<dbReference type="RefSeq" id="WP_128277422.1">
    <property type="nucleotide sequence ID" value="NZ_PIPF01000013.1"/>
</dbReference>
<dbReference type="Proteomes" id="UP000288711">
    <property type="component" value="Unassembled WGS sequence"/>
</dbReference>
<dbReference type="AlphaFoldDB" id="A0A444B093"/>
<keyword evidence="1" id="KW-0812">Transmembrane</keyword>
<dbReference type="EMBL" id="PIPF01000013">
    <property type="protein sequence ID" value="RWU81779.1"/>
    <property type="molecule type" value="Genomic_DNA"/>
</dbReference>
<name>A0A444B093_9MICO</name>
<evidence type="ECO:0000313" key="3">
    <source>
        <dbReference type="Proteomes" id="UP000288711"/>
    </source>
</evidence>
<feature type="transmembrane region" description="Helical" evidence="1">
    <location>
        <begin position="168"/>
        <end position="191"/>
    </location>
</feature>
<evidence type="ECO:0000256" key="1">
    <source>
        <dbReference type="SAM" id="Phobius"/>
    </source>
</evidence>
<keyword evidence="1" id="KW-1133">Transmembrane helix</keyword>
<proteinExistence type="predicted"/>
<sequence length="212" mass="21930">MSMLIQRVAGALLALVGLVAAVVGAWFLAHLGTSGTATFTAEPGQRVVVLEPDVLNRVDHPVEITATGSGDVWVGTARPSDVEAFFGDAQRAQVAGVDVSDWALTATDQGQGEAIDPAGLDIWQQSSAAKGEITRTVDQADAPQAFVVAAPEGSEIESVTMTVEDGSWGTTALVTLVVGLLLLAAGIVLLVRSGLAGVIRSRVSRTTREERA</sequence>
<keyword evidence="1" id="KW-0472">Membrane</keyword>
<comment type="caution">
    <text evidence="2">The sequence shown here is derived from an EMBL/GenBank/DDBJ whole genome shotgun (WGS) entry which is preliminary data.</text>
</comment>
<organism evidence="2 3">
    <name type="scientific">Janibacter hoylei PVAS-1</name>
    <dbReference type="NCBI Taxonomy" id="1210046"/>
    <lineage>
        <taxon>Bacteria</taxon>
        <taxon>Bacillati</taxon>
        <taxon>Actinomycetota</taxon>
        <taxon>Actinomycetes</taxon>
        <taxon>Micrococcales</taxon>
        <taxon>Intrasporangiaceae</taxon>
        <taxon>Janibacter</taxon>
    </lineage>
</organism>
<keyword evidence="3" id="KW-1185">Reference proteome</keyword>
<reference evidence="2 3" key="1">
    <citation type="journal article" date="2009" name="Int. J. Syst. Evol. Microbiol.">
        <title>Janibacter hoylei sp. nov., Bacillus isronensis sp. nov. and Bacillus aryabhattai sp. nov., isolated from cryotubes used for collecting air from the upper atmosphere.</title>
        <authorList>
            <person name="Shivaji S."/>
            <person name="Chaturvedi P."/>
            <person name="Begum Z."/>
            <person name="Pindi P.K."/>
            <person name="Manorama R."/>
            <person name="Padmanaban D.A."/>
            <person name="Shouche Y.S."/>
            <person name="Pawar S."/>
            <person name="Vaishampayan P."/>
            <person name="Dutt C.B."/>
            <person name="Datta G.N."/>
            <person name="Manchanda R.K."/>
            <person name="Rao U.R."/>
            <person name="Bhargava P.M."/>
            <person name="Narlikar J.V."/>
        </authorList>
    </citation>
    <scope>NUCLEOTIDE SEQUENCE [LARGE SCALE GENOMIC DNA]</scope>
    <source>
        <strain evidence="2 3">PVAS-1</strain>
    </source>
</reference>
<accession>A0A444B093</accession>
<evidence type="ECO:0000313" key="2">
    <source>
        <dbReference type="EMBL" id="RWU81779.1"/>
    </source>
</evidence>
<gene>
    <name evidence="2" type="ORF">CWN80_13355</name>
</gene>
<protein>
    <submittedName>
        <fullName evidence="2">Uncharacterized protein</fullName>
    </submittedName>
</protein>